<evidence type="ECO:0000313" key="2">
    <source>
        <dbReference type="EMBL" id="PYI14711.1"/>
    </source>
</evidence>
<reference evidence="2 3" key="1">
    <citation type="submission" date="2018-02" db="EMBL/GenBank/DDBJ databases">
        <title>The genomes of Aspergillus section Nigri reveals drivers in fungal speciation.</title>
        <authorList>
            <consortium name="DOE Joint Genome Institute"/>
            <person name="Vesth T.C."/>
            <person name="Nybo J."/>
            <person name="Theobald S."/>
            <person name="Brandl J."/>
            <person name="Frisvad J.C."/>
            <person name="Nielsen K.F."/>
            <person name="Lyhne E.K."/>
            <person name="Kogle M.E."/>
            <person name="Kuo A."/>
            <person name="Riley R."/>
            <person name="Clum A."/>
            <person name="Nolan M."/>
            <person name="Lipzen A."/>
            <person name="Salamov A."/>
            <person name="Henrissat B."/>
            <person name="Wiebenga A."/>
            <person name="De vries R.P."/>
            <person name="Grigoriev I.V."/>
            <person name="Mortensen U.H."/>
            <person name="Andersen M.R."/>
            <person name="Baker S.E."/>
        </authorList>
    </citation>
    <scope>NUCLEOTIDE SEQUENCE [LARGE SCALE GENOMIC DNA]</scope>
    <source>
        <strain evidence="2 3">CBS 115571</strain>
    </source>
</reference>
<protein>
    <submittedName>
        <fullName evidence="2">Uncharacterized protein</fullName>
    </submittedName>
</protein>
<accession>A0A2V5GUQ4</accession>
<dbReference type="Proteomes" id="UP000249829">
    <property type="component" value="Unassembled WGS sequence"/>
</dbReference>
<evidence type="ECO:0000256" key="1">
    <source>
        <dbReference type="SAM" id="MobiDB-lite"/>
    </source>
</evidence>
<dbReference type="EMBL" id="KZ825205">
    <property type="protein sequence ID" value="PYI14711.1"/>
    <property type="molecule type" value="Genomic_DNA"/>
</dbReference>
<dbReference type="STRING" id="1450538.A0A2V5GUQ4"/>
<evidence type="ECO:0000313" key="3">
    <source>
        <dbReference type="Proteomes" id="UP000249829"/>
    </source>
</evidence>
<proteinExistence type="predicted"/>
<gene>
    <name evidence="2" type="ORF">BO99DRAFT_446720</name>
</gene>
<name>A0A2V5GUQ4_ASPV1</name>
<organism evidence="2 3">
    <name type="scientific">Aspergillus violaceofuscus (strain CBS 115571)</name>
    <dbReference type="NCBI Taxonomy" id="1450538"/>
    <lineage>
        <taxon>Eukaryota</taxon>
        <taxon>Fungi</taxon>
        <taxon>Dikarya</taxon>
        <taxon>Ascomycota</taxon>
        <taxon>Pezizomycotina</taxon>
        <taxon>Eurotiomycetes</taxon>
        <taxon>Eurotiomycetidae</taxon>
        <taxon>Eurotiales</taxon>
        <taxon>Aspergillaceae</taxon>
        <taxon>Aspergillus</taxon>
    </lineage>
</organism>
<keyword evidence="3" id="KW-1185">Reference proteome</keyword>
<dbReference type="AlphaFoldDB" id="A0A2V5GUQ4"/>
<sequence length="251" mass="29056">MPFWSWKGSKTKPTHTSKPVDRTVPVSKETECREKYKYAKNRYRRLSADENYRYQDAVKEWAGKYTEEAALGILILQRLHRLQLLGPRSSKKLHRHPRGEDGQILTTVRDSMPPPIYVEPIPEDSCLEAEMTQLRKDYWKHQLRLQELYRGRPHPTGPNMALLLAGHEYRNEHGQPYDFVDSQRECAKAGGCCARSCGCCQKGLYANEDKKDQTSPVYGHCTLECVCCIRFRQCYVPDGRLSPPKTKPLLR</sequence>
<dbReference type="OMA" id="DWIKRYK"/>
<feature type="region of interest" description="Disordered" evidence="1">
    <location>
        <begin position="1"/>
        <end position="21"/>
    </location>
</feature>